<dbReference type="OMA" id="TIDTWIE"/>
<dbReference type="EMBL" id="KB456268">
    <property type="protein sequence ID" value="EMF09808.1"/>
    <property type="molecule type" value="Genomic_DNA"/>
</dbReference>
<dbReference type="RefSeq" id="XP_016757929.1">
    <property type="nucleotide sequence ID" value="XM_016901519.1"/>
</dbReference>
<evidence type="ECO:0000313" key="4">
    <source>
        <dbReference type="Proteomes" id="UP000016931"/>
    </source>
</evidence>
<feature type="region of interest" description="Disordered" evidence="1">
    <location>
        <begin position="321"/>
        <end position="341"/>
    </location>
</feature>
<gene>
    <name evidence="3" type="ORF">SEPMUDRAFT_119549</name>
</gene>
<keyword evidence="2" id="KW-0732">Signal</keyword>
<keyword evidence="4" id="KW-1185">Reference proteome</keyword>
<dbReference type="OrthoDB" id="10010954at2759"/>
<dbReference type="AlphaFoldDB" id="M3CZZ1"/>
<protein>
    <submittedName>
        <fullName evidence="3">Uncharacterized protein</fullName>
    </submittedName>
</protein>
<dbReference type="HOGENOM" id="CLU_063948_0_0_1"/>
<evidence type="ECO:0000256" key="2">
    <source>
        <dbReference type="SAM" id="SignalP"/>
    </source>
</evidence>
<feature type="signal peptide" evidence="2">
    <location>
        <begin position="1"/>
        <end position="20"/>
    </location>
</feature>
<proteinExistence type="predicted"/>
<reference evidence="3 4" key="1">
    <citation type="journal article" date="2012" name="PLoS Pathog.">
        <title>Diverse lifestyles and strategies of plant pathogenesis encoded in the genomes of eighteen Dothideomycetes fungi.</title>
        <authorList>
            <person name="Ohm R.A."/>
            <person name="Feau N."/>
            <person name="Henrissat B."/>
            <person name="Schoch C.L."/>
            <person name="Horwitz B.A."/>
            <person name="Barry K.W."/>
            <person name="Condon B.J."/>
            <person name="Copeland A.C."/>
            <person name="Dhillon B."/>
            <person name="Glaser F."/>
            <person name="Hesse C.N."/>
            <person name="Kosti I."/>
            <person name="LaButti K."/>
            <person name="Lindquist E.A."/>
            <person name="Lucas S."/>
            <person name="Salamov A.A."/>
            <person name="Bradshaw R.E."/>
            <person name="Ciuffetti L."/>
            <person name="Hamelin R.C."/>
            <person name="Kema G.H.J."/>
            <person name="Lawrence C."/>
            <person name="Scott J.A."/>
            <person name="Spatafora J.W."/>
            <person name="Turgeon B.G."/>
            <person name="de Wit P.J.G.M."/>
            <person name="Zhong S."/>
            <person name="Goodwin S.B."/>
            <person name="Grigoriev I.V."/>
        </authorList>
    </citation>
    <scope>NUCLEOTIDE SEQUENCE [LARGE SCALE GENOMIC DNA]</scope>
    <source>
        <strain evidence="3 4">SO2202</strain>
    </source>
</reference>
<dbReference type="eggNOG" id="ENOG502SBVF">
    <property type="taxonomic scope" value="Eukaryota"/>
</dbReference>
<dbReference type="GeneID" id="27898656"/>
<accession>M3CZZ1</accession>
<name>M3CZZ1_SPHMS</name>
<feature type="chain" id="PRO_5004032726" evidence="2">
    <location>
        <begin position="21"/>
        <end position="369"/>
    </location>
</feature>
<sequence length="369" mass="39945">MRFSIYISACLALLLNQAFATDHLHHQHHHSPRTDSSPLSKRQLPSFAERNLATIRAIYNLTVYPNNDPIVKLGSSQVPPGLFSPSAVGRVSPVGEFSGFNDSIEYFFALAPVPSDPEFQGVAIYQADVVEFTSGCPGIAASLVYLRTGKVDPKTGEVDSRVPVSTLSQVAFWQFDEYGQVERYHAWIPNLEAWVQAGTGFDFGALLIQKFIPVSLCPMIQQRCTGPNQVYSSVLDCAVELELKPFGSFDEAWGDTVACRVIHLILTQVRPDVHCPHVGPTGGGKCSAIGYSEDYFSDWELFGIPEGSVFTCGGPLTDPRNPAAVGPYSGTDGRPLPGSAPPPIPDVKQALGPLGGLLSGVVKRMPEWL</sequence>
<evidence type="ECO:0000256" key="1">
    <source>
        <dbReference type="SAM" id="MobiDB-lite"/>
    </source>
</evidence>
<evidence type="ECO:0000313" key="3">
    <source>
        <dbReference type="EMBL" id="EMF09808.1"/>
    </source>
</evidence>
<dbReference type="Proteomes" id="UP000016931">
    <property type="component" value="Unassembled WGS sequence"/>
</dbReference>
<organism evidence="3 4">
    <name type="scientific">Sphaerulina musiva (strain SO2202)</name>
    <name type="common">Poplar stem canker fungus</name>
    <name type="synonym">Septoria musiva</name>
    <dbReference type="NCBI Taxonomy" id="692275"/>
    <lineage>
        <taxon>Eukaryota</taxon>
        <taxon>Fungi</taxon>
        <taxon>Dikarya</taxon>
        <taxon>Ascomycota</taxon>
        <taxon>Pezizomycotina</taxon>
        <taxon>Dothideomycetes</taxon>
        <taxon>Dothideomycetidae</taxon>
        <taxon>Mycosphaerellales</taxon>
        <taxon>Mycosphaerellaceae</taxon>
        <taxon>Sphaerulina</taxon>
    </lineage>
</organism>